<dbReference type="InterPro" id="IPR003855">
    <property type="entry name" value="K+_transporter"/>
</dbReference>
<accession>A0A377E0Y2</accession>
<dbReference type="PANTHER" id="PTHR30540:SF79">
    <property type="entry name" value="LOW AFFINITY POTASSIUM TRANSPORT SYSTEM PROTEIN KUP"/>
    <property type="match status" value="1"/>
</dbReference>
<comment type="similarity">
    <text evidence="1">Belongs to the HAK/KUP transporter (TC 2.A.72) family.</text>
</comment>
<feature type="domain" description="K+ potassium transporter integral membrane" evidence="2">
    <location>
        <begin position="1"/>
        <end position="56"/>
    </location>
</feature>
<evidence type="ECO:0000313" key="4">
    <source>
        <dbReference type="Proteomes" id="UP000254429"/>
    </source>
</evidence>
<dbReference type="InterPro" id="IPR053951">
    <property type="entry name" value="K_trans_N"/>
</dbReference>
<dbReference type="GO" id="GO:0015079">
    <property type="term" value="F:potassium ion transmembrane transporter activity"/>
    <property type="evidence" value="ECO:0007669"/>
    <property type="project" value="InterPro"/>
</dbReference>
<dbReference type="GO" id="GO:0016020">
    <property type="term" value="C:membrane"/>
    <property type="evidence" value="ECO:0007669"/>
    <property type="project" value="InterPro"/>
</dbReference>
<evidence type="ECO:0000313" key="3">
    <source>
        <dbReference type="EMBL" id="STM41711.1"/>
    </source>
</evidence>
<dbReference type="PANTHER" id="PTHR30540">
    <property type="entry name" value="OSMOTIC STRESS POTASSIUM TRANSPORTER"/>
    <property type="match status" value="1"/>
</dbReference>
<dbReference type="EMBL" id="UGFG01000001">
    <property type="protein sequence ID" value="STM41711.1"/>
    <property type="molecule type" value="Genomic_DNA"/>
</dbReference>
<dbReference type="Pfam" id="PF02705">
    <property type="entry name" value="K_trans"/>
    <property type="match status" value="1"/>
</dbReference>
<dbReference type="Proteomes" id="UP000254429">
    <property type="component" value="Unassembled WGS sequence"/>
</dbReference>
<gene>
    <name evidence="3" type="primary">kup_3</name>
    <name evidence="3" type="ORF">NCTC8500_05642</name>
</gene>
<organism evidence="3 4">
    <name type="scientific">Escherichia coli</name>
    <dbReference type="NCBI Taxonomy" id="562"/>
    <lineage>
        <taxon>Bacteria</taxon>
        <taxon>Pseudomonadati</taxon>
        <taxon>Pseudomonadota</taxon>
        <taxon>Gammaproteobacteria</taxon>
        <taxon>Enterobacterales</taxon>
        <taxon>Enterobacteriaceae</taxon>
        <taxon>Escherichia</taxon>
    </lineage>
</organism>
<sequence>MIQKHGTAMVGKLFAPIMLTWFLILAGLGLRSIIANPEVLHALNPMWAVHFSLIQNGFFYCIRGSGVVDYGGRGAVC</sequence>
<reference evidence="3 4" key="1">
    <citation type="submission" date="2018-06" db="EMBL/GenBank/DDBJ databases">
        <authorList>
            <consortium name="Pathogen Informatics"/>
            <person name="Doyle S."/>
        </authorList>
    </citation>
    <scope>NUCLEOTIDE SEQUENCE [LARGE SCALE GENOMIC DNA]</scope>
    <source>
        <strain evidence="3 4">NCTC8500</strain>
    </source>
</reference>
<protein>
    <submittedName>
        <fullName evidence="3">Kup system potassium uptake protein</fullName>
    </submittedName>
</protein>
<evidence type="ECO:0000259" key="2">
    <source>
        <dbReference type="Pfam" id="PF02705"/>
    </source>
</evidence>
<dbReference type="AlphaFoldDB" id="A0A377E0Y2"/>
<evidence type="ECO:0000256" key="1">
    <source>
        <dbReference type="ARBA" id="ARBA00007019"/>
    </source>
</evidence>
<proteinExistence type="inferred from homology"/>
<name>A0A377E0Y2_ECOLX</name>